<evidence type="ECO:0000256" key="2">
    <source>
        <dbReference type="ARBA" id="ARBA00022588"/>
    </source>
</evidence>
<dbReference type="SMART" id="SM00490">
    <property type="entry name" value="HELICc"/>
    <property type="match status" value="1"/>
</dbReference>
<dbReference type="OrthoDB" id="416741at2759"/>
<dbReference type="PANTHER" id="PTHR14074">
    <property type="entry name" value="HELICASE WITH DEATH DOMAIN-RELATED"/>
    <property type="match status" value="1"/>
</dbReference>
<organism evidence="9 10">
    <name type="scientific">Bugula neritina</name>
    <name type="common">Brown bryozoan</name>
    <name type="synonym">Sertularia neritina</name>
    <dbReference type="NCBI Taxonomy" id="10212"/>
    <lineage>
        <taxon>Eukaryota</taxon>
        <taxon>Metazoa</taxon>
        <taxon>Spiralia</taxon>
        <taxon>Lophotrochozoa</taxon>
        <taxon>Bryozoa</taxon>
        <taxon>Gymnolaemata</taxon>
        <taxon>Cheilostomatida</taxon>
        <taxon>Flustrina</taxon>
        <taxon>Buguloidea</taxon>
        <taxon>Bugulidae</taxon>
        <taxon>Bugula</taxon>
    </lineage>
</organism>
<feature type="domain" description="Helicase ATP-binding" evidence="6">
    <location>
        <begin position="1"/>
        <end position="108"/>
    </location>
</feature>
<comment type="catalytic activity">
    <reaction evidence="4">
        <text>ATP + H2O = ADP + phosphate + H(+)</text>
        <dbReference type="Rhea" id="RHEA:13065"/>
        <dbReference type="ChEBI" id="CHEBI:15377"/>
        <dbReference type="ChEBI" id="CHEBI:15378"/>
        <dbReference type="ChEBI" id="CHEBI:30616"/>
        <dbReference type="ChEBI" id="CHEBI:43474"/>
        <dbReference type="ChEBI" id="CHEBI:456216"/>
        <dbReference type="EC" id="3.6.4.13"/>
    </reaction>
    <physiologicalReaction direction="left-to-right" evidence="4">
        <dbReference type="Rhea" id="RHEA:13066"/>
    </physiologicalReaction>
</comment>
<proteinExistence type="inferred from homology"/>
<keyword evidence="2" id="KW-0399">Innate immunity</keyword>
<dbReference type="AlphaFoldDB" id="A0A7J7JA97"/>
<dbReference type="PROSITE" id="PS51192">
    <property type="entry name" value="HELICASE_ATP_BIND_1"/>
    <property type="match status" value="1"/>
</dbReference>
<comment type="similarity">
    <text evidence="1">Belongs to the helicase family. RLR subfamily.</text>
</comment>
<evidence type="ECO:0000256" key="3">
    <source>
        <dbReference type="ARBA" id="ARBA00022859"/>
    </source>
</evidence>
<evidence type="ECO:0000256" key="1">
    <source>
        <dbReference type="ARBA" id="ARBA00006866"/>
    </source>
</evidence>
<keyword evidence="10" id="KW-1185">Reference proteome</keyword>
<reference evidence="9" key="1">
    <citation type="submission" date="2020-06" db="EMBL/GenBank/DDBJ databases">
        <title>Draft genome of Bugula neritina, a colonial animal packing powerful symbionts and potential medicines.</title>
        <authorList>
            <person name="Rayko M."/>
        </authorList>
    </citation>
    <scope>NUCLEOTIDE SEQUENCE [LARGE SCALE GENOMIC DNA]</scope>
    <source>
        <strain evidence="9">Kwan_BN1</strain>
    </source>
</reference>
<keyword evidence="5" id="KW-0175">Coiled coil</keyword>
<dbReference type="GO" id="GO:0005737">
    <property type="term" value="C:cytoplasm"/>
    <property type="evidence" value="ECO:0007669"/>
    <property type="project" value="TreeGrafter"/>
</dbReference>
<accession>A0A7J7JA97</accession>
<dbReference type="InterPro" id="IPR027417">
    <property type="entry name" value="P-loop_NTPase"/>
</dbReference>
<evidence type="ECO:0000256" key="5">
    <source>
        <dbReference type="SAM" id="Coils"/>
    </source>
</evidence>
<gene>
    <name evidence="9" type="ORF">EB796_019142</name>
</gene>
<evidence type="ECO:0000259" key="8">
    <source>
        <dbReference type="PROSITE" id="PS51789"/>
    </source>
</evidence>
<dbReference type="Gene3D" id="1.20.1320.30">
    <property type="match status" value="1"/>
</dbReference>
<name>A0A7J7JA97_BUGNE</name>
<evidence type="ECO:0000259" key="7">
    <source>
        <dbReference type="PROSITE" id="PS51194"/>
    </source>
</evidence>
<feature type="domain" description="Helicase C-terminal" evidence="7">
    <location>
        <begin position="290"/>
        <end position="452"/>
    </location>
</feature>
<dbReference type="InterPro" id="IPR038557">
    <property type="entry name" value="RLR_C_sf"/>
</dbReference>
<dbReference type="InterPro" id="IPR051363">
    <property type="entry name" value="RLR_Helicase"/>
</dbReference>
<dbReference type="InterPro" id="IPR014001">
    <property type="entry name" value="Helicase_ATP-bd"/>
</dbReference>
<dbReference type="Gene3D" id="3.40.50.300">
    <property type="entry name" value="P-loop containing nucleotide triphosphate hydrolases"/>
    <property type="match status" value="2"/>
</dbReference>
<keyword evidence="3" id="KW-0391">Immunity</keyword>
<evidence type="ECO:0000259" key="6">
    <source>
        <dbReference type="PROSITE" id="PS51192"/>
    </source>
</evidence>
<dbReference type="SUPFAM" id="SSF52540">
    <property type="entry name" value="P-loop containing nucleoside triphosphate hydrolases"/>
    <property type="match status" value="1"/>
</dbReference>
<evidence type="ECO:0000256" key="4">
    <source>
        <dbReference type="ARBA" id="ARBA00049390"/>
    </source>
</evidence>
<dbReference type="EMBL" id="VXIV02002838">
    <property type="protein sequence ID" value="KAF6022551.1"/>
    <property type="molecule type" value="Genomic_DNA"/>
</dbReference>
<dbReference type="PROSITE" id="PS51789">
    <property type="entry name" value="RLR_CTR"/>
    <property type="match status" value="1"/>
</dbReference>
<dbReference type="GO" id="GO:0045087">
    <property type="term" value="P:innate immune response"/>
    <property type="evidence" value="ECO:0007669"/>
    <property type="project" value="UniProtKB-KW"/>
</dbReference>
<dbReference type="Proteomes" id="UP000593567">
    <property type="component" value="Unassembled WGS sequence"/>
</dbReference>
<feature type="domain" description="RLR CTR" evidence="8">
    <location>
        <begin position="471"/>
        <end position="610"/>
    </location>
</feature>
<evidence type="ECO:0000313" key="9">
    <source>
        <dbReference type="EMBL" id="KAF6022551.1"/>
    </source>
</evidence>
<protein>
    <submittedName>
        <fullName evidence="9">DDX58</fullName>
    </submittedName>
</protein>
<dbReference type="Gene3D" id="2.170.150.30">
    <property type="entry name" value="RIG-I-like receptor, C-terminal regulatory domain"/>
    <property type="match status" value="1"/>
</dbReference>
<dbReference type="InterPro" id="IPR021673">
    <property type="entry name" value="RLR_CTR"/>
</dbReference>
<dbReference type="InterPro" id="IPR001650">
    <property type="entry name" value="Helicase_C-like"/>
</dbReference>
<comment type="caution">
    <text evidence="9">The sequence shown here is derived from an EMBL/GenBank/DDBJ whole genome shotgun (WGS) entry which is preliminary data.</text>
</comment>
<dbReference type="PANTHER" id="PTHR14074:SF16">
    <property type="entry name" value="ANTIVIRAL INNATE IMMUNE RESPONSE RECEPTOR RIG-I"/>
    <property type="match status" value="1"/>
</dbReference>
<sequence length="620" mass="71673">MSAHMVKFYMRDTENLVIVVTPAIVSNYFKTSREASLFDFSLLVFDEFHHATKKHDYNWLIKRYVQALNGGDPELHDDSLPQMMGMTATIGIGRSKSPDSAREFILSQCAKFNLRAAPSQVSSLDGFLNLPAEEFIVVDKRLDRVSQFIEHNLMSAIEARILSKIENNERLRSSLLGDNKQLEFPETRTNQVYLQMVVATQTALVEISHIPDIQLDTQYCKVALEHLKGYYWCLYLDNLLTCKYAVKYLLQWKHEPHLKGVREIWDMFEGNLETIIQLQEFEDQQNSNVKVERLKMRLEQQLSHQEDSKVIIFVQMRIVAEYLATLLNSMSPKFKANKFISTGRSNWDTSMNAQQRIDIRAKFEGNRYNILVATSVLEEGIDIQACNMVVRYMYVKDMIAKIQSRGRARKVGATLLTILDDKLKEQERTNDVKEKFMYDALQEVRDMSPEVFSKEIYRHSLLMKTSDDEDEPWSTPEDPGEAVRVCCRLCNASLGLLADVRVFMEKHHPVLDASISDRVMVHRKPPKTMYDGITSIGFLLCSNRSQSENKNPCGARVGVLTQLTKEYKFAMWSIRGIVVSSDAFTMQPSEYKSIKERYIIKPLYIEDIDEAGQQFQFRER</sequence>
<dbReference type="GO" id="GO:0003724">
    <property type="term" value="F:RNA helicase activity"/>
    <property type="evidence" value="ECO:0007669"/>
    <property type="project" value="UniProtKB-EC"/>
</dbReference>
<evidence type="ECO:0000313" key="10">
    <source>
        <dbReference type="Proteomes" id="UP000593567"/>
    </source>
</evidence>
<feature type="coiled-coil region" evidence="5">
    <location>
        <begin position="281"/>
        <end position="308"/>
    </location>
</feature>
<dbReference type="Pfam" id="PF00271">
    <property type="entry name" value="Helicase_C"/>
    <property type="match status" value="1"/>
</dbReference>
<dbReference type="PROSITE" id="PS51194">
    <property type="entry name" value="HELICASE_CTER"/>
    <property type="match status" value="1"/>
</dbReference>